<comment type="catalytic activity">
    <reaction evidence="7">
        <text>Endonucleolytic cleavage of RNA, removing 5'-extranucleotides from tRNA precursor.</text>
        <dbReference type="EC" id="3.1.26.5"/>
    </reaction>
</comment>
<dbReference type="OrthoDB" id="9796422at2"/>
<protein>
    <recommendedName>
        <fullName evidence="7 8">Ribonuclease P protein component</fullName>
        <shortName evidence="7">RNase P protein</shortName>
        <shortName evidence="7">RNaseP protein</shortName>
        <ecNumber evidence="7 8">3.1.26.5</ecNumber>
    </recommendedName>
    <alternativeName>
        <fullName evidence="7">Protein C5</fullName>
    </alternativeName>
</protein>
<organism evidence="9 10">
    <name type="scientific">Dokdonella fugitiva</name>
    <dbReference type="NCBI Taxonomy" id="328517"/>
    <lineage>
        <taxon>Bacteria</taxon>
        <taxon>Pseudomonadati</taxon>
        <taxon>Pseudomonadota</taxon>
        <taxon>Gammaproteobacteria</taxon>
        <taxon>Lysobacterales</taxon>
        <taxon>Rhodanobacteraceae</taxon>
        <taxon>Dokdonella</taxon>
    </lineage>
</organism>
<name>A0A4R2IFF7_9GAMM</name>
<evidence type="ECO:0000256" key="7">
    <source>
        <dbReference type="HAMAP-Rule" id="MF_00227"/>
    </source>
</evidence>
<keyword evidence="5 7" id="KW-0378">Hydrolase</keyword>
<comment type="subunit">
    <text evidence="7">Consists of a catalytic RNA component (M1 or rnpB) and a protein subunit.</text>
</comment>
<evidence type="ECO:0000313" key="9">
    <source>
        <dbReference type="EMBL" id="TCO43414.1"/>
    </source>
</evidence>
<dbReference type="Gene3D" id="3.30.230.10">
    <property type="match status" value="1"/>
</dbReference>
<keyword evidence="2 7" id="KW-0819">tRNA processing</keyword>
<dbReference type="GO" id="GO:0000049">
    <property type="term" value="F:tRNA binding"/>
    <property type="evidence" value="ECO:0007669"/>
    <property type="project" value="UniProtKB-UniRule"/>
</dbReference>
<dbReference type="PANTHER" id="PTHR33992">
    <property type="entry name" value="RIBONUCLEASE P PROTEIN COMPONENT"/>
    <property type="match status" value="1"/>
</dbReference>
<proteinExistence type="inferred from homology"/>
<dbReference type="InterPro" id="IPR014721">
    <property type="entry name" value="Ribsml_uS5_D2-typ_fold_subgr"/>
</dbReference>
<dbReference type="GO" id="GO:0001682">
    <property type="term" value="P:tRNA 5'-leader removal"/>
    <property type="evidence" value="ECO:0007669"/>
    <property type="project" value="UniProtKB-UniRule"/>
</dbReference>
<comment type="function">
    <text evidence="1 7">RNaseP catalyzes the removal of the 5'-leader sequence from pre-tRNA to produce the mature 5'-terminus. It can also cleave other RNA substrates such as 4.5S RNA. The protein component plays an auxiliary but essential role in vivo by binding to the 5'-leader sequence and broadening the substrate specificity of the ribozyme.</text>
</comment>
<dbReference type="NCBIfam" id="TIGR00188">
    <property type="entry name" value="rnpA"/>
    <property type="match status" value="1"/>
</dbReference>
<dbReference type="GO" id="GO:0030677">
    <property type="term" value="C:ribonuclease P complex"/>
    <property type="evidence" value="ECO:0007669"/>
    <property type="project" value="TreeGrafter"/>
</dbReference>
<sequence length="126" mass="14021">MAPATFPRAARLLTPRDFARLRSDSRRVATRHLTAQVATRDTDGARLGLAVSRKVSKSAVHRNRIKRIARDSFRRHRDSLPAVDILVIARSSADLEDNPSLHAEFARLWQRIAALNGADAAGTMRD</sequence>
<dbReference type="InterPro" id="IPR020539">
    <property type="entry name" value="RNase_P_CS"/>
</dbReference>
<evidence type="ECO:0000256" key="3">
    <source>
        <dbReference type="ARBA" id="ARBA00022722"/>
    </source>
</evidence>
<dbReference type="GO" id="GO:0004526">
    <property type="term" value="F:ribonuclease P activity"/>
    <property type="evidence" value="ECO:0007669"/>
    <property type="project" value="UniProtKB-UniRule"/>
</dbReference>
<evidence type="ECO:0000256" key="2">
    <source>
        <dbReference type="ARBA" id="ARBA00022694"/>
    </source>
</evidence>
<dbReference type="RefSeq" id="WP_131993847.1">
    <property type="nucleotide sequence ID" value="NZ_JACGXM010000002.1"/>
</dbReference>
<evidence type="ECO:0000256" key="1">
    <source>
        <dbReference type="ARBA" id="ARBA00002663"/>
    </source>
</evidence>
<keyword evidence="4 7" id="KW-0255">Endonuclease</keyword>
<keyword evidence="6 7" id="KW-0694">RNA-binding</keyword>
<dbReference type="Pfam" id="PF00825">
    <property type="entry name" value="Ribonuclease_P"/>
    <property type="match status" value="1"/>
</dbReference>
<evidence type="ECO:0000313" key="10">
    <source>
        <dbReference type="Proteomes" id="UP000294862"/>
    </source>
</evidence>
<evidence type="ECO:0000256" key="8">
    <source>
        <dbReference type="NCBIfam" id="TIGR00188"/>
    </source>
</evidence>
<dbReference type="InterPro" id="IPR020568">
    <property type="entry name" value="Ribosomal_Su5_D2-typ_SF"/>
</dbReference>
<reference evidence="9 10" key="1">
    <citation type="journal article" date="2015" name="Stand. Genomic Sci.">
        <title>Genomic Encyclopedia of Bacterial and Archaeal Type Strains, Phase III: the genomes of soil and plant-associated and newly described type strains.</title>
        <authorList>
            <person name="Whitman W.B."/>
            <person name="Woyke T."/>
            <person name="Klenk H.P."/>
            <person name="Zhou Y."/>
            <person name="Lilburn T.G."/>
            <person name="Beck B.J."/>
            <person name="De Vos P."/>
            <person name="Vandamme P."/>
            <person name="Eisen J.A."/>
            <person name="Garrity G."/>
            <person name="Hugenholtz P."/>
            <person name="Kyrpides N.C."/>
        </authorList>
    </citation>
    <scope>NUCLEOTIDE SEQUENCE [LARGE SCALE GENOMIC DNA]</scope>
    <source>
        <strain evidence="9 10">A3</strain>
    </source>
</reference>
<dbReference type="GO" id="GO:0042781">
    <property type="term" value="F:3'-tRNA processing endoribonuclease activity"/>
    <property type="evidence" value="ECO:0007669"/>
    <property type="project" value="TreeGrafter"/>
</dbReference>
<evidence type="ECO:0000256" key="4">
    <source>
        <dbReference type="ARBA" id="ARBA00022759"/>
    </source>
</evidence>
<dbReference type="EMBL" id="SLWQ01000001">
    <property type="protein sequence ID" value="TCO43414.1"/>
    <property type="molecule type" value="Genomic_DNA"/>
</dbReference>
<dbReference type="PANTHER" id="PTHR33992:SF1">
    <property type="entry name" value="RIBONUCLEASE P PROTEIN COMPONENT"/>
    <property type="match status" value="1"/>
</dbReference>
<accession>A0A4R2IFF7</accession>
<comment type="caution">
    <text evidence="9">The sequence shown here is derived from an EMBL/GenBank/DDBJ whole genome shotgun (WGS) entry which is preliminary data.</text>
</comment>
<dbReference type="Proteomes" id="UP000294862">
    <property type="component" value="Unassembled WGS sequence"/>
</dbReference>
<comment type="similarity">
    <text evidence="7">Belongs to the RnpA family.</text>
</comment>
<gene>
    <name evidence="7" type="primary">rnpA</name>
    <name evidence="9" type="ORF">EV148_101838</name>
</gene>
<dbReference type="HAMAP" id="MF_00227">
    <property type="entry name" value="RNase_P"/>
    <property type="match status" value="1"/>
</dbReference>
<dbReference type="InterPro" id="IPR000100">
    <property type="entry name" value="RNase_P"/>
</dbReference>
<dbReference type="AlphaFoldDB" id="A0A4R2IFF7"/>
<keyword evidence="10" id="KW-1185">Reference proteome</keyword>
<evidence type="ECO:0000256" key="6">
    <source>
        <dbReference type="ARBA" id="ARBA00022884"/>
    </source>
</evidence>
<keyword evidence="3 7" id="KW-0540">Nuclease</keyword>
<dbReference type="SUPFAM" id="SSF54211">
    <property type="entry name" value="Ribosomal protein S5 domain 2-like"/>
    <property type="match status" value="1"/>
</dbReference>
<evidence type="ECO:0000256" key="5">
    <source>
        <dbReference type="ARBA" id="ARBA00022801"/>
    </source>
</evidence>
<dbReference type="PROSITE" id="PS00648">
    <property type="entry name" value="RIBONUCLEASE_P"/>
    <property type="match status" value="1"/>
</dbReference>
<dbReference type="EC" id="3.1.26.5" evidence="7 8"/>